<comment type="caution">
    <text evidence="3">The sequence shown here is derived from an EMBL/GenBank/DDBJ whole genome shotgun (WGS) entry which is preliminary data.</text>
</comment>
<dbReference type="Proteomes" id="UP001189429">
    <property type="component" value="Unassembled WGS sequence"/>
</dbReference>
<feature type="signal peptide" evidence="2">
    <location>
        <begin position="1"/>
        <end position="22"/>
    </location>
</feature>
<keyword evidence="4" id="KW-1185">Reference proteome</keyword>
<feature type="non-terminal residue" evidence="3">
    <location>
        <position position="1"/>
    </location>
</feature>
<evidence type="ECO:0000256" key="1">
    <source>
        <dbReference type="SAM" id="MobiDB-lite"/>
    </source>
</evidence>
<accession>A0ABN9SE61</accession>
<evidence type="ECO:0008006" key="5">
    <source>
        <dbReference type="Google" id="ProtNLM"/>
    </source>
</evidence>
<dbReference type="EMBL" id="CAUYUJ010010180">
    <property type="protein sequence ID" value="CAK0828725.1"/>
    <property type="molecule type" value="Genomic_DNA"/>
</dbReference>
<name>A0ABN9SE61_9DINO</name>
<protein>
    <recommendedName>
        <fullName evidence="5">Reverse transcriptase domain-containing protein</fullName>
    </recommendedName>
</protein>
<sequence length="346" mass="38564">GDPWSPLALTAVLAGPLFEAQAAAPRAEFTLFVDDRTWTAPTLTEHFRAAEVWREWTSVLGVKESEGKQQWAAAAPSKRRQLLQHGVPADRVHDKLKALGMRFTGGPKRAEVDREKKRVEKALQQARRAKLLPLQPRDQRTLLASRKLVQGHGLDVAYQAQKTTVMAAVRIAAKTRPSTTPTRWKRGRGWGGNVAAMLKTTGWALTGEWAWYHAGLDKRICLDRNSRKWLRPKALAHVLREGWRHACFVQGQRATRIDSGLCRWESYEPCRIKAVQTAAANSRKAAAFLTGAFVPVAALDNSRAQRAAQAADEAQQQPQPREEGTRTELAPCRWCGAPVPDTDHML</sequence>
<reference evidence="3" key="1">
    <citation type="submission" date="2023-10" db="EMBL/GenBank/DDBJ databases">
        <authorList>
            <person name="Chen Y."/>
            <person name="Shah S."/>
            <person name="Dougan E. K."/>
            <person name="Thang M."/>
            <person name="Chan C."/>
        </authorList>
    </citation>
    <scope>NUCLEOTIDE SEQUENCE [LARGE SCALE GENOMIC DNA]</scope>
</reference>
<feature type="compositionally biased region" description="Low complexity" evidence="1">
    <location>
        <begin position="305"/>
        <end position="319"/>
    </location>
</feature>
<feature type="region of interest" description="Disordered" evidence="1">
    <location>
        <begin position="305"/>
        <end position="327"/>
    </location>
</feature>
<evidence type="ECO:0000313" key="4">
    <source>
        <dbReference type="Proteomes" id="UP001189429"/>
    </source>
</evidence>
<proteinExistence type="predicted"/>
<evidence type="ECO:0000313" key="3">
    <source>
        <dbReference type="EMBL" id="CAK0828725.1"/>
    </source>
</evidence>
<organism evidence="3 4">
    <name type="scientific">Prorocentrum cordatum</name>
    <dbReference type="NCBI Taxonomy" id="2364126"/>
    <lineage>
        <taxon>Eukaryota</taxon>
        <taxon>Sar</taxon>
        <taxon>Alveolata</taxon>
        <taxon>Dinophyceae</taxon>
        <taxon>Prorocentrales</taxon>
        <taxon>Prorocentraceae</taxon>
        <taxon>Prorocentrum</taxon>
    </lineage>
</organism>
<evidence type="ECO:0000256" key="2">
    <source>
        <dbReference type="SAM" id="SignalP"/>
    </source>
</evidence>
<gene>
    <name evidence="3" type="ORF">PCOR1329_LOCUS27877</name>
</gene>
<feature type="chain" id="PRO_5047199579" description="Reverse transcriptase domain-containing protein" evidence="2">
    <location>
        <begin position="23"/>
        <end position="346"/>
    </location>
</feature>
<feature type="non-terminal residue" evidence="3">
    <location>
        <position position="346"/>
    </location>
</feature>
<keyword evidence="2" id="KW-0732">Signal</keyword>